<dbReference type="InParanoid" id="Q7UZA6"/>
<accession>Q7UZA6</accession>
<protein>
    <submittedName>
        <fullName evidence="1">Uncharacterized protein</fullName>
    </submittedName>
</protein>
<dbReference type="Proteomes" id="UP000001025">
    <property type="component" value="Chromosome"/>
</dbReference>
<gene>
    <name evidence="1" type="ordered locus">RB84</name>
</gene>
<evidence type="ECO:0000313" key="2">
    <source>
        <dbReference type="Proteomes" id="UP000001025"/>
    </source>
</evidence>
<reference evidence="1 2" key="1">
    <citation type="journal article" date="2003" name="Proc. Natl. Acad. Sci. U.S.A.">
        <title>Complete genome sequence of the marine planctomycete Pirellula sp. strain 1.</title>
        <authorList>
            <person name="Gloeckner F.O."/>
            <person name="Kube M."/>
            <person name="Bauer M."/>
            <person name="Teeling H."/>
            <person name="Lombardot T."/>
            <person name="Ludwig W."/>
            <person name="Gade D."/>
            <person name="Beck A."/>
            <person name="Borzym K."/>
            <person name="Heitmann K."/>
            <person name="Rabus R."/>
            <person name="Schlesner H."/>
            <person name="Amann R."/>
            <person name="Reinhardt R."/>
        </authorList>
    </citation>
    <scope>NUCLEOTIDE SEQUENCE [LARGE SCALE GENOMIC DNA]</scope>
    <source>
        <strain evidence="2">DSM 10527 / NCIMB 13988 / SH1</strain>
    </source>
</reference>
<dbReference type="AlphaFoldDB" id="Q7UZA6"/>
<dbReference type="EMBL" id="BX294133">
    <property type="protein sequence ID" value="CAD71377.1"/>
    <property type="molecule type" value="Genomic_DNA"/>
</dbReference>
<sequence>MIGNLRSVVCFKTAHFGVAYRRKSGVAFQGISSDHQINRPKLNELIPNTGRGQCRNLVAT</sequence>
<name>Q7UZA6_RHOBA</name>
<dbReference type="EnsemblBacteria" id="CAD71377">
    <property type="protein sequence ID" value="CAD71377"/>
    <property type="gene ID" value="RB84"/>
</dbReference>
<proteinExistence type="predicted"/>
<keyword evidence="2" id="KW-1185">Reference proteome</keyword>
<dbReference type="HOGENOM" id="CLU_2938659_0_0_0"/>
<dbReference type="KEGG" id="rba:RB84"/>
<organism evidence="1 2">
    <name type="scientific">Rhodopirellula baltica (strain DSM 10527 / NCIMB 13988 / SH1)</name>
    <dbReference type="NCBI Taxonomy" id="243090"/>
    <lineage>
        <taxon>Bacteria</taxon>
        <taxon>Pseudomonadati</taxon>
        <taxon>Planctomycetota</taxon>
        <taxon>Planctomycetia</taxon>
        <taxon>Pirellulales</taxon>
        <taxon>Pirellulaceae</taxon>
        <taxon>Rhodopirellula</taxon>
    </lineage>
</organism>
<evidence type="ECO:0000313" key="1">
    <source>
        <dbReference type="EMBL" id="CAD71377.1"/>
    </source>
</evidence>
<dbReference type="STRING" id="243090.RB84"/>